<keyword evidence="2" id="KW-1185">Reference proteome</keyword>
<protein>
    <submittedName>
        <fullName evidence="1">Uncharacterized protein</fullName>
    </submittedName>
</protein>
<proteinExistence type="predicted"/>
<feature type="non-terminal residue" evidence="1">
    <location>
        <position position="1"/>
    </location>
</feature>
<dbReference type="EMBL" id="JACEIK010004860">
    <property type="protein sequence ID" value="MCD9646598.1"/>
    <property type="molecule type" value="Genomic_DNA"/>
</dbReference>
<organism evidence="1 2">
    <name type="scientific">Datura stramonium</name>
    <name type="common">Jimsonweed</name>
    <name type="synonym">Common thornapple</name>
    <dbReference type="NCBI Taxonomy" id="4076"/>
    <lineage>
        <taxon>Eukaryota</taxon>
        <taxon>Viridiplantae</taxon>
        <taxon>Streptophyta</taxon>
        <taxon>Embryophyta</taxon>
        <taxon>Tracheophyta</taxon>
        <taxon>Spermatophyta</taxon>
        <taxon>Magnoliopsida</taxon>
        <taxon>eudicotyledons</taxon>
        <taxon>Gunneridae</taxon>
        <taxon>Pentapetalae</taxon>
        <taxon>asterids</taxon>
        <taxon>lamiids</taxon>
        <taxon>Solanales</taxon>
        <taxon>Solanaceae</taxon>
        <taxon>Solanoideae</taxon>
        <taxon>Datureae</taxon>
        <taxon>Datura</taxon>
    </lineage>
</organism>
<accession>A0ABS8VKD5</accession>
<name>A0ABS8VKD5_DATST</name>
<sequence length="56" mass="6587">IATVLYDVNPCVMDEMLKEVRLPVKSSCFLEQYRYNERIPATARPWQQSSYRCSEA</sequence>
<evidence type="ECO:0000313" key="2">
    <source>
        <dbReference type="Proteomes" id="UP000823775"/>
    </source>
</evidence>
<reference evidence="1 2" key="1">
    <citation type="journal article" date="2021" name="BMC Genomics">
        <title>Datura genome reveals duplications of psychoactive alkaloid biosynthetic genes and high mutation rate following tissue culture.</title>
        <authorList>
            <person name="Rajewski A."/>
            <person name="Carter-House D."/>
            <person name="Stajich J."/>
            <person name="Litt A."/>
        </authorList>
    </citation>
    <scope>NUCLEOTIDE SEQUENCE [LARGE SCALE GENOMIC DNA]</scope>
    <source>
        <strain evidence="1">AR-01</strain>
    </source>
</reference>
<gene>
    <name evidence="1" type="ORF">HAX54_036597</name>
</gene>
<comment type="caution">
    <text evidence="1">The sequence shown here is derived from an EMBL/GenBank/DDBJ whole genome shotgun (WGS) entry which is preliminary data.</text>
</comment>
<evidence type="ECO:0000313" key="1">
    <source>
        <dbReference type="EMBL" id="MCD9646598.1"/>
    </source>
</evidence>
<dbReference type="Proteomes" id="UP000823775">
    <property type="component" value="Unassembled WGS sequence"/>
</dbReference>